<keyword evidence="4 9" id="KW-0812">Transmembrane</keyword>
<dbReference type="NCBIfam" id="TIGR00400">
    <property type="entry name" value="mgtE"/>
    <property type="match status" value="1"/>
</dbReference>
<dbReference type="GO" id="GO:0005886">
    <property type="term" value="C:plasma membrane"/>
    <property type="evidence" value="ECO:0007669"/>
    <property type="project" value="UniProtKB-SubCell"/>
</dbReference>
<feature type="transmembrane region" description="Helical" evidence="9">
    <location>
        <begin position="288"/>
        <end position="309"/>
    </location>
</feature>
<comment type="subcellular location">
    <subcellularLocation>
        <location evidence="9">Cell membrane</location>
        <topology evidence="9">Multi-pass membrane protein</topology>
    </subcellularLocation>
    <subcellularLocation>
        <location evidence="1">Membrane</location>
        <topology evidence="1">Multi-pass membrane protein</topology>
    </subcellularLocation>
</comment>
<evidence type="ECO:0000256" key="9">
    <source>
        <dbReference type="RuleBase" id="RU362011"/>
    </source>
</evidence>
<reference evidence="11 12" key="2">
    <citation type="journal article" date="2011" name="Stand. Genomic Sci.">
        <title>Complete genome sequence of Truepera radiovictrix type strain (RQ-24).</title>
        <authorList>
            <person name="Ivanova N."/>
            <person name="Rohde C."/>
            <person name="Munk C."/>
            <person name="Nolan M."/>
            <person name="Lucas S."/>
            <person name="Del Rio T.G."/>
            <person name="Tice H."/>
            <person name="Deshpande S."/>
            <person name="Cheng J.F."/>
            <person name="Tapia R."/>
            <person name="Han C."/>
            <person name="Goodwin L."/>
            <person name="Pitluck S."/>
            <person name="Liolios K."/>
            <person name="Mavromatis K."/>
            <person name="Mikhailova N."/>
            <person name="Pati A."/>
            <person name="Chen A."/>
            <person name="Palaniappan K."/>
            <person name="Land M."/>
            <person name="Hauser L."/>
            <person name="Chang Y.J."/>
            <person name="Jeffries C.D."/>
            <person name="Brambilla E."/>
            <person name="Rohde M."/>
            <person name="Goker M."/>
            <person name="Tindall B.J."/>
            <person name="Woyke T."/>
            <person name="Bristow J."/>
            <person name="Eisen J.A."/>
            <person name="Markowitz V."/>
            <person name="Hugenholtz P."/>
            <person name="Kyrpides N.C."/>
            <person name="Klenk H.P."/>
            <person name="Lapidus A."/>
        </authorList>
    </citation>
    <scope>NUCLEOTIDE SEQUENCE [LARGE SCALE GENOMIC DNA]</scope>
    <source>
        <strain evidence="12">DSM 17093 / CIP 108686 / LMG 22925 / RQ-24</strain>
    </source>
</reference>
<feature type="transmembrane region" description="Helical" evidence="9">
    <location>
        <begin position="315"/>
        <end position="336"/>
    </location>
</feature>
<feature type="domain" description="CBS" evidence="10">
    <location>
        <begin position="199"/>
        <end position="256"/>
    </location>
</feature>
<dbReference type="PANTHER" id="PTHR43773:SF1">
    <property type="entry name" value="MAGNESIUM TRANSPORTER MGTE"/>
    <property type="match status" value="1"/>
</dbReference>
<dbReference type="PROSITE" id="PS51371">
    <property type="entry name" value="CBS"/>
    <property type="match status" value="1"/>
</dbReference>
<dbReference type="RefSeq" id="WP_013177358.1">
    <property type="nucleotide sequence ID" value="NC_014221.1"/>
</dbReference>
<keyword evidence="8" id="KW-0129">CBS domain</keyword>
<reference evidence="12" key="1">
    <citation type="submission" date="2010-05" db="EMBL/GenBank/DDBJ databases">
        <title>The complete genome of Truepera radiovictris DSM 17093.</title>
        <authorList>
            <consortium name="US DOE Joint Genome Institute (JGI-PGF)"/>
            <person name="Lucas S."/>
            <person name="Copeland A."/>
            <person name="Lapidus A."/>
            <person name="Glavina del Rio T."/>
            <person name="Dalin E."/>
            <person name="Tice H."/>
            <person name="Bruce D."/>
            <person name="Goodwin L."/>
            <person name="Pitluck S."/>
            <person name="Kyrpides N."/>
            <person name="Mavromatis K."/>
            <person name="Ovchinnikova G."/>
            <person name="Munk A.C."/>
            <person name="Detter J.C."/>
            <person name="Han C."/>
            <person name="Tapia R."/>
            <person name="Land M."/>
            <person name="Hauser L."/>
            <person name="Markowitz V."/>
            <person name="Cheng J.-F."/>
            <person name="Hugenholtz P."/>
            <person name="Woyke T."/>
            <person name="Wu D."/>
            <person name="Tindall B."/>
            <person name="Pomrenke H.G."/>
            <person name="Brambilla E."/>
            <person name="Klenk H.-P."/>
            <person name="Eisen J.A."/>
        </authorList>
    </citation>
    <scope>NUCLEOTIDE SEQUENCE [LARGE SCALE GENOMIC DNA]</scope>
    <source>
        <strain evidence="12">DSM 17093 / CIP 108686 / LMG 22925 / RQ-24</strain>
    </source>
</reference>
<keyword evidence="7 9" id="KW-0472">Membrane</keyword>
<evidence type="ECO:0000256" key="7">
    <source>
        <dbReference type="ARBA" id="ARBA00023136"/>
    </source>
</evidence>
<dbReference type="SUPFAM" id="SSF54631">
    <property type="entry name" value="CBS-domain pair"/>
    <property type="match status" value="1"/>
</dbReference>
<evidence type="ECO:0000313" key="11">
    <source>
        <dbReference type="EMBL" id="ADI13986.1"/>
    </source>
</evidence>
<dbReference type="InterPro" id="IPR046342">
    <property type="entry name" value="CBS_dom_sf"/>
</dbReference>
<dbReference type="InterPro" id="IPR000644">
    <property type="entry name" value="CBS_dom"/>
</dbReference>
<dbReference type="SUPFAM" id="SSF161093">
    <property type="entry name" value="MgtE membrane domain-like"/>
    <property type="match status" value="1"/>
</dbReference>
<dbReference type="GO" id="GO:0015095">
    <property type="term" value="F:magnesium ion transmembrane transporter activity"/>
    <property type="evidence" value="ECO:0007669"/>
    <property type="project" value="UniProtKB-UniRule"/>
</dbReference>
<dbReference type="OrthoDB" id="9790355at2"/>
<comment type="function">
    <text evidence="9">Acts as a magnesium transporter.</text>
</comment>
<dbReference type="AlphaFoldDB" id="D7CU88"/>
<dbReference type="eggNOG" id="COG2239">
    <property type="taxonomic scope" value="Bacteria"/>
</dbReference>
<dbReference type="InterPro" id="IPR006668">
    <property type="entry name" value="Mg_transptr_MgtE_intracell_dom"/>
</dbReference>
<comment type="subunit">
    <text evidence="9">Homodimer.</text>
</comment>
<dbReference type="SMART" id="SM00924">
    <property type="entry name" value="MgtE_N"/>
    <property type="match status" value="1"/>
</dbReference>
<evidence type="ECO:0000256" key="1">
    <source>
        <dbReference type="ARBA" id="ARBA00004141"/>
    </source>
</evidence>
<name>D7CU88_TRURR</name>
<feature type="transmembrane region" description="Helical" evidence="9">
    <location>
        <begin position="444"/>
        <end position="465"/>
    </location>
</feature>
<dbReference type="STRING" id="649638.Trad_0852"/>
<feature type="transmembrane region" description="Helical" evidence="9">
    <location>
        <begin position="399"/>
        <end position="423"/>
    </location>
</feature>
<dbReference type="InterPro" id="IPR006669">
    <property type="entry name" value="MgtE_transporter"/>
</dbReference>
<dbReference type="InterPro" id="IPR038076">
    <property type="entry name" value="MgtE_N_sf"/>
</dbReference>
<keyword evidence="9" id="KW-1003">Cell membrane</keyword>
<dbReference type="Gene3D" id="1.10.357.20">
    <property type="entry name" value="SLC41 divalent cation transporters, integral membrane domain"/>
    <property type="match status" value="1"/>
</dbReference>
<evidence type="ECO:0000256" key="4">
    <source>
        <dbReference type="ARBA" id="ARBA00022692"/>
    </source>
</evidence>
<dbReference type="InterPro" id="IPR036739">
    <property type="entry name" value="SLC41_membr_dom_sf"/>
</dbReference>
<dbReference type="Proteomes" id="UP000000379">
    <property type="component" value="Chromosome"/>
</dbReference>
<dbReference type="KEGG" id="tra:Trad_0852"/>
<dbReference type="Pfam" id="PF03448">
    <property type="entry name" value="MgtE_N"/>
    <property type="match status" value="1"/>
</dbReference>
<protein>
    <recommendedName>
        <fullName evidence="9">Magnesium transporter MgtE</fullName>
    </recommendedName>
</protein>
<evidence type="ECO:0000256" key="5">
    <source>
        <dbReference type="ARBA" id="ARBA00022842"/>
    </source>
</evidence>
<keyword evidence="5 9" id="KW-0460">Magnesium</keyword>
<sequence length="475" mass="51462">MTQPDIRTLAGTRVSAVQLQTLKERLAQTSTDQLTELLPTLEPKEQVIAFRLLPKDRAIVVFERLEPRDQAALVRGMEDPEVLPLLEALEPDERMRLFDELPAKVAKRLIAGLSPDARRVVNELLGYPEESAGREMSPYYHAVRMDTTVGAALASLRSSPLSGEQLGVVFVIDEGRFYQGFIQAGRLLKADPQAPVRHLVEAPEVYVRAHDDRLRAATLLKRHRLPALAVTDAEGRLVGAITFDDVVDLLEEEASETMYWKAGVGDLTRRKDEVNSQRLTQGSVWYPVRVRILFLLVTLAGGLAVGGLIDRFEEILEAVIAAAVFIPLVMDMGGNVGTQSTTIFARGLALGHIDLRRFGRHLGREVAIGAIMGLVLGLVAGAAAYFWQGAPNGVPQLGVAVGVSIATVVTFATLLGFLLPWLMVKLGLDHAPGADPFITTIKDFVGLALYFYLVSALIGVGEGGVEAALGALALL</sequence>
<evidence type="ECO:0000256" key="8">
    <source>
        <dbReference type="PROSITE-ProRule" id="PRU00703"/>
    </source>
</evidence>
<dbReference type="EMBL" id="CP002049">
    <property type="protein sequence ID" value="ADI13986.1"/>
    <property type="molecule type" value="Genomic_DNA"/>
</dbReference>
<dbReference type="HOGENOM" id="CLU_037408_2_2_0"/>
<accession>D7CU88</accession>
<keyword evidence="9" id="KW-0479">Metal-binding</keyword>
<organism evidence="11 12">
    <name type="scientific">Truepera radiovictrix (strain DSM 17093 / CIP 108686 / LMG 22925 / RQ-24)</name>
    <dbReference type="NCBI Taxonomy" id="649638"/>
    <lineage>
        <taxon>Bacteria</taxon>
        <taxon>Thermotogati</taxon>
        <taxon>Deinococcota</taxon>
        <taxon>Deinococci</taxon>
        <taxon>Trueperales</taxon>
        <taxon>Trueperaceae</taxon>
        <taxon>Truepera</taxon>
    </lineage>
</organism>
<evidence type="ECO:0000313" key="12">
    <source>
        <dbReference type="Proteomes" id="UP000000379"/>
    </source>
</evidence>
<dbReference type="SMART" id="SM00116">
    <property type="entry name" value="CBS"/>
    <property type="match status" value="1"/>
</dbReference>
<dbReference type="Gene3D" id="1.25.60.10">
    <property type="entry name" value="MgtE N-terminal domain-like"/>
    <property type="match status" value="1"/>
</dbReference>
<comment type="similarity">
    <text evidence="2 9">Belongs to the SLC41A transporter family.</text>
</comment>
<keyword evidence="3 9" id="KW-0813">Transport</keyword>
<evidence type="ECO:0000256" key="3">
    <source>
        <dbReference type="ARBA" id="ARBA00022448"/>
    </source>
</evidence>
<evidence type="ECO:0000256" key="6">
    <source>
        <dbReference type="ARBA" id="ARBA00022989"/>
    </source>
</evidence>
<keyword evidence="6 9" id="KW-1133">Transmembrane helix</keyword>
<evidence type="ECO:0000259" key="10">
    <source>
        <dbReference type="PROSITE" id="PS51371"/>
    </source>
</evidence>
<dbReference type="GO" id="GO:0046872">
    <property type="term" value="F:metal ion binding"/>
    <property type="evidence" value="ECO:0007669"/>
    <property type="project" value="UniProtKB-KW"/>
</dbReference>
<proteinExistence type="inferred from homology"/>
<dbReference type="PANTHER" id="PTHR43773">
    <property type="entry name" value="MAGNESIUM TRANSPORTER MGTE"/>
    <property type="match status" value="1"/>
</dbReference>
<dbReference type="Gene3D" id="3.10.580.10">
    <property type="entry name" value="CBS-domain"/>
    <property type="match status" value="1"/>
</dbReference>
<evidence type="ECO:0000256" key="2">
    <source>
        <dbReference type="ARBA" id="ARBA00009749"/>
    </source>
</evidence>
<dbReference type="Pfam" id="PF01769">
    <property type="entry name" value="MgtE"/>
    <property type="match status" value="1"/>
</dbReference>
<dbReference type="Pfam" id="PF00571">
    <property type="entry name" value="CBS"/>
    <property type="match status" value="1"/>
</dbReference>
<dbReference type="SUPFAM" id="SSF158791">
    <property type="entry name" value="MgtE N-terminal domain-like"/>
    <property type="match status" value="1"/>
</dbReference>
<dbReference type="CDD" id="cd04606">
    <property type="entry name" value="CBS_pair_Mg_transporter"/>
    <property type="match status" value="1"/>
</dbReference>
<gene>
    <name evidence="11" type="ordered locus">Trad_0852</name>
</gene>
<keyword evidence="12" id="KW-1185">Reference proteome</keyword>
<feature type="transmembrane region" description="Helical" evidence="9">
    <location>
        <begin position="366"/>
        <end position="387"/>
    </location>
</feature>
<dbReference type="InterPro" id="IPR006667">
    <property type="entry name" value="SLC41_membr_dom"/>
</dbReference>